<keyword evidence="4" id="KW-0732">Signal</keyword>
<evidence type="ECO:0000256" key="2">
    <source>
        <dbReference type="ARBA" id="ARBA00009127"/>
    </source>
</evidence>
<evidence type="ECO:0000313" key="6">
    <source>
        <dbReference type="EMBL" id="GBP56077.1"/>
    </source>
</evidence>
<comment type="caution">
    <text evidence="6">The sequence shown here is derived from an EMBL/GenBank/DDBJ whole genome shotgun (WGS) entry which is preliminary data.</text>
</comment>
<dbReference type="InterPro" id="IPR011042">
    <property type="entry name" value="6-blade_b-propeller_TolB-like"/>
</dbReference>
<dbReference type="PANTHER" id="PTHR10009">
    <property type="entry name" value="PROTEIN YELLOW-RELATED"/>
    <property type="match status" value="1"/>
</dbReference>
<proteinExistence type="inferred from homology"/>
<accession>A0A4C1X182</accession>
<dbReference type="PANTHER" id="PTHR10009:SF10">
    <property type="entry name" value="L-DOPACHROME TAUTOMERASE YELLOW-F-RELATED"/>
    <property type="match status" value="1"/>
</dbReference>
<dbReference type="STRING" id="151549.A0A4C1X182"/>
<evidence type="ECO:0000256" key="5">
    <source>
        <dbReference type="SAM" id="MobiDB-lite"/>
    </source>
</evidence>
<evidence type="ECO:0000256" key="4">
    <source>
        <dbReference type="ARBA" id="ARBA00022729"/>
    </source>
</evidence>
<dbReference type="EMBL" id="BGZK01000684">
    <property type="protein sequence ID" value="GBP56077.1"/>
    <property type="molecule type" value="Genomic_DNA"/>
</dbReference>
<dbReference type="Gene3D" id="2.120.10.30">
    <property type="entry name" value="TolB, C-terminal domain"/>
    <property type="match status" value="1"/>
</dbReference>
<organism evidence="6 7">
    <name type="scientific">Eumeta variegata</name>
    <name type="common">Bagworm moth</name>
    <name type="synonym">Eumeta japonica</name>
    <dbReference type="NCBI Taxonomy" id="151549"/>
    <lineage>
        <taxon>Eukaryota</taxon>
        <taxon>Metazoa</taxon>
        <taxon>Ecdysozoa</taxon>
        <taxon>Arthropoda</taxon>
        <taxon>Hexapoda</taxon>
        <taxon>Insecta</taxon>
        <taxon>Pterygota</taxon>
        <taxon>Neoptera</taxon>
        <taxon>Endopterygota</taxon>
        <taxon>Lepidoptera</taxon>
        <taxon>Glossata</taxon>
        <taxon>Ditrysia</taxon>
        <taxon>Tineoidea</taxon>
        <taxon>Psychidae</taxon>
        <taxon>Oiketicinae</taxon>
        <taxon>Eumeta</taxon>
    </lineage>
</organism>
<comment type="subcellular location">
    <subcellularLocation>
        <location evidence="1">Secreted</location>
    </subcellularLocation>
</comment>
<dbReference type="AlphaFoldDB" id="A0A4C1X182"/>
<protein>
    <submittedName>
        <fullName evidence="6">L-dopachrome tautomerase yellow-f2</fullName>
    </submittedName>
</protein>
<comment type="similarity">
    <text evidence="2">Belongs to the major royal jelly protein family.</text>
</comment>
<dbReference type="OrthoDB" id="7776143at2759"/>
<reference evidence="6 7" key="1">
    <citation type="journal article" date="2019" name="Commun. Biol.">
        <title>The bagworm genome reveals a unique fibroin gene that provides high tensile strength.</title>
        <authorList>
            <person name="Kono N."/>
            <person name="Nakamura H."/>
            <person name="Ohtoshi R."/>
            <person name="Tomita M."/>
            <person name="Numata K."/>
            <person name="Arakawa K."/>
        </authorList>
    </citation>
    <scope>NUCLEOTIDE SEQUENCE [LARGE SCALE GENOMIC DNA]</scope>
</reference>
<name>A0A4C1X182_EUMVA</name>
<dbReference type="GO" id="GO:0005576">
    <property type="term" value="C:extracellular region"/>
    <property type="evidence" value="ECO:0007669"/>
    <property type="project" value="UniProtKB-SubCell"/>
</dbReference>
<dbReference type="Pfam" id="PF03022">
    <property type="entry name" value="MRJP"/>
    <property type="match status" value="1"/>
</dbReference>
<dbReference type="InterPro" id="IPR017996">
    <property type="entry name" value="MRJP/yellow-related"/>
</dbReference>
<sequence>MNSGVTPEWVAPGAGRPHRPALATPLDIDNNQQIQPPAIVVFDLSTNRQLFRYEFKDSDLPAENTPTGLASITVDVPDDRCGDAYAYVPDLTTFGLIVYSLRENDSWRLTHNYFSFNPTAGGLRVGDQRFQWSDGIFSITLSDANGQNCRTAYFHPLISTQEFAVSTCDLKNRNLVNDSSAWERFAMCLQLVGERGADTQSTMHGYHPRSRVMFYAEVGRNAVSCWHTGRPLAPADVAVLAQDNQRLLYPSGECATGGGRTCRCAINRVPLTAHWVAGPPKKKNGHN</sequence>
<evidence type="ECO:0000313" key="7">
    <source>
        <dbReference type="Proteomes" id="UP000299102"/>
    </source>
</evidence>
<gene>
    <name evidence="6" type="primary">yellow-f2</name>
    <name evidence="6" type="ORF">EVAR_43840_1</name>
</gene>
<dbReference type="Proteomes" id="UP000299102">
    <property type="component" value="Unassembled WGS sequence"/>
</dbReference>
<evidence type="ECO:0000256" key="1">
    <source>
        <dbReference type="ARBA" id="ARBA00004613"/>
    </source>
</evidence>
<keyword evidence="3" id="KW-0964">Secreted</keyword>
<feature type="region of interest" description="Disordered" evidence="5">
    <location>
        <begin position="1"/>
        <end position="24"/>
    </location>
</feature>
<evidence type="ECO:0000256" key="3">
    <source>
        <dbReference type="ARBA" id="ARBA00022525"/>
    </source>
</evidence>
<keyword evidence="7" id="KW-1185">Reference proteome</keyword>